<dbReference type="Proteomes" id="UP000050795">
    <property type="component" value="Unassembled WGS sequence"/>
</dbReference>
<dbReference type="PANTHER" id="PTHR46239">
    <property type="entry name" value="DNA REPAIR PROTEIN RAD51 HOMOLOG 3 RAD51C"/>
    <property type="match status" value="1"/>
</dbReference>
<keyword evidence="9" id="KW-1185">Reference proteome</keyword>
<sequence length="406" mass="45184">MLSDPGFRELISLPLSPTVLNGLTRAGFNCISEIVGLSVDRIVSICGVSTKVARTTVDIIQRYNQSSIECTDINKLGIFGLNTAWDLLDTAQTTTTTTTNDNGDLIEDKRNKCNYLVSMCRSFDELLGGGFPTNRLTELCGEPGVGKTQFCLQACVNVQIPKWFGGLDGQALFLDTEGNFIPERVRQMAVALANHCKQHYISANPENSDEFSIQQHCPSVESIMSGIHYIRIQDHLKLLAVCQHLEQFCEQHPLIRLIVVDSIALPFRYDFDDIPQRNRLLASVAQTLLGIAGRQQATVILTNQITTRFDTKHLNSGQSNCIPEQEQFSNKYDQSSCLVPALGDSWGHICSVRVFLTRLSNGCRQVRLIKHPGRPCGVGYYQITTGGIRDIVQNHNINNNNHKQMT</sequence>
<keyword evidence="3" id="KW-0227">DNA damage</keyword>
<evidence type="ECO:0000313" key="9">
    <source>
        <dbReference type="Proteomes" id="UP000050795"/>
    </source>
</evidence>
<feature type="domain" description="RecA family profile 1" evidence="8">
    <location>
        <begin position="112"/>
        <end position="305"/>
    </location>
</feature>
<accession>A0AA85IU53</accession>
<dbReference type="InterPro" id="IPR020588">
    <property type="entry name" value="RecA_ATP-bd"/>
</dbReference>
<dbReference type="GO" id="GO:0005524">
    <property type="term" value="F:ATP binding"/>
    <property type="evidence" value="ECO:0007669"/>
    <property type="project" value="UniProtKB-KW"/>
</dbReference>
<dbReference type="SUPFAM" id="SSF52540">
    <property type="entry name" value="P-loop containing nucleoside triphosphate hydrolases"/>
    <property type="match status" value="1"/>
</dbReference>
<dbReference type="InterPro" id="IPR016467">
    <property type="entry name" value="DNA_recomb/repair_RecA-like"/>
</dbReference>
<organism evidence="9 10">
    <name type="scientific">Trichobilharzia regenti</name>
    <name type="common">Nasal bird schistosome</name>
    <dbReference type="NCBI Taxonomy" id="157069"/>
    <lineage>
        <taxon>Eukaryota</taxon>
        <taxon>Metazoa</taxon>
        <taxon>Spiralia</taxon>
        <taxon>Lophotrochozoa</taxon>
        <taxon>Platyhelminthes</taxon>
        <taxon>Trematoda</taxon>
        <taxon>Digenea</taxon>
        <taxon>Strigeidida</taxon>
        <taxon>Schistosomatoidea</taxon>
        <taxon>Schistosomatidae</taxon>
        <taxon>Trichobilharzia</taxon>
    </lineage>
</organism>
<evidence type="ECO:0000313" key="10">
    <source>
        <dbReference type="WBParaSite" id="TREG1_105470.1"/>
    </source>
</evidence>
<evidence type="ECO:0000256" key="7">
    <source>
        <dbReference type="ARBA" id="ARBA00040674"/>
    </source>
</evidence>
<evidence type="ECO:0000256" key="6">
    <source>
        <dbReference type="ARBA" id="ARBA00023242"/>
    </source>
</evidence>
<dbReference type="AlphaFoldDB" id="A0AA85IU53"/>
<dbReference type="GO" id="GO:0008821">
    <property type="term" value="F:crossover junction DNA endonuclease activity"/>
    <property type="evidence" value="ECO:0007669"/>
    <property type="project" value="TreeGrafter"/>
</dbReference>
<dbReference type="GO" id="GO:0033063">
    <property type="term" value="C:Rad51B-Rad51C-Rad51D-XRCC2 complex"/>
    <property type="evidence" value="ECO:0007669"/>
    <property type="project" value="TreeGrafter"/>
</dbReference>
<keyword evidence="6" id="KW-0539">Nucleus</keyword>
<dbReference type="GO" id="GO:0000400">
    <property type="term" value="F:four-way junction DNA binding"/>
    <property type="evidence" value="ECO:0007669"/>
    <property type="project" value="TreeGrafter"/>
</dbReference>
<reference evidence="10" key="2">
    <citation type="submission" date="2023-11" db="UniProtKB">
        <authorList>
            <consortium name="WormBaseParasite"/>
        </authorList>
    </citation>
    <scope>IDENTIFICATION</scope>
</reference>
<evidence type="ECO:0000256" key="2">
    <source>
        <dbReference type="ARBA" id="ARBA00022741"/>
    </source>
</evidence>
<keyword evidence="5" id="KW-0234">DNA repair</keyword>
<dbReference type="GO" id="GO:0000707">
    <property type="term" value="P:meiotic DNA recombinase assembly"/>
    <property type="evidence" value="ECO:0007669"/>
    <property type="project" value="TreeGrafter"/>
</dbReference>
<evidence type="ECO:0000256" key="3">
    <source>
        <dbReference type="ARBA" id="ARBA00022763"/>
    </source>
</evidence>
<dbReference type="PANTHER" id="PTHR46239:SF1">
    <property type="entry name" value="DNA REPAIR PROTEIN RAD51 HOMOLOG 3"/>
    <property type="match status" value="1"/>
</dbReference>
<reference evidence="9" key="1">
    <citation type="submission" date="2022-06" db="EMBL/GenBank/DDBJ databases">
        <authorList>
            <person name="Berger JAMES D."/>
            <person name="Berger JAMES D."/>
        </authorList>
    </citation>
    <scope>NUCLEOTIDE SEQUENCE [LARGE SCALE GENOMIC DNA]</scope>
</reference>
<dbReference type="CDD" id="cd19492">
    <property type="entry name" value="Rad51C"/>
    <property type="match status" value="1"/>
</dbReference>
<dbReference type="GO" id="GO:0007131">
    <property type="term" value="P:reciprocal meiotic recombination"/>
    <property type="evidence" value="ECO:0007669"/>
    <property type="project" value="TreeGrafter"/>
</dbReference>
<proteinExistence type="predicted"/>
<dbReference type="GO" id="GO:0140664">
    <property type="term" value="F:ATP-dependent DNA damage sensor activity"/>
    <property type="evidence" value="ECO:0007669"/>
    <property type="project" value="InterPro"/>
</dbReference>
<keyword evidence="4" id="KW-0067">ATP-binding</keyword>
<dbReference type="GO" id="GO:0005657">
    <property type="term" value="C:replication fork"/>
    <property type="evidence" value="ECO:0007669"/>
    <property type="project" value="TreeGrafter"/>
</dbReference>
<dbReference type="InterPro" id="IPR052093">
    <property type="entry name" value="HR_Repair_Mediator"/>
</dbReference>
<evidence type="ECO:0000256" key="5">
    <source>
        <dbReference type="ARBA" id="ARBA00023204"/>
    </source>
</evidence>
<protein>
    <recommendedName>
        <fullName evidence="7">DNA repair protein RAD51 homolog 3</fullName>
    </recommendedName>
</protein>
<dbReference type="InterPro" id="IPR013632">
    <property type="entry name" value="Rad51_C"/>
</dbReference>
<evidence type="ECO:0000256" key="4">
    <source>
        <dbReference type="ARBA" id="ARBA00022840"/>
    </source>
</evidence>
<dbReference type="InterPro" id="IPR027417">
    <property type="entry name" value="P-loop_NTPase"/>
</dbReference>
<evidence type="ECO:0000256" key="1">
    <source>
        <dbReference type="ARBA" id="ARBA00004123"/>
    </source>
</evidence>
<dbReference type="PIRSF" id="PIRSF005856">
    <property type="entry name" value="Rad51"/>
    <property type="match status" value="1"/>
</dbReference>
<dbReference type="GO" id="GO:0033065">
    <property type="term" value="C:Rad51C-XRCC3 complex"/>
    <property type="evidence" value="ECO:0007669"/>
    <property type="project" value="TreeGrafter"/>
</dbReference>
<dbReference type="WBParaSite" id="TREG1_105470.1">
    <property type="protein sequence ID" value="TREG1_105470.1"/>
    <property type="gene ID" value="TREG1_105470"/>
</dbReference>
<dbReference type="Pfam" id="PF08423">
    <property type="entry name" value="Rad51"/>
    <property type="match status" value="2"/>
</dbReference>
<comment type="subcellular location">
    <subcellularLocation>
        <location evidence="1">Nucleus</location>
    </subcellularLocation>
</comment>
<evidence type="ECO:0000259" key="8">
    <source>
        <dbReference type="PROSITE" id="PS50162"/>
    </source>
</evidence>
<name>A0AA85IU53_TRIRE</name>
<keyword evidence="2" id="KW-0547">Nucleotide-binding</keyword>
<dbReference type="Gene3D" id="3.40.50.300">
    <property type="entry name" value="P-loop containing nucleotide triphosphate hydrolases"/>
    <property type="match status" value="1"/>
</dbReference>
<dbReference type="PROSITE" id="PS50162">
    <property type="entry name" value="RECA_2"/>
    <property type="match status" value="1"/>
</dbReference>